<keyword evidence="5" id="KW-0677">Repeat</keyword>
<feature type="domain" description="Ig-like" evidence="13">
    <location>
        <begin position="110"/>
        <end position="209"/>
    </location>
</feature>
<dbReference type="GeneTree" id="ENSGT00940000160603"/>
<reference evidence="15" key="1">
    <citation type="submission" date="2018-12" db="EMBL/GenBank/DDBJ databases">
        <authorList>
            <person name="Yazar S."/>
        </authorList>
    </citation>
    <scope>NUCLEOTIDE SEQUENCE [LARGE SCALE GENOMIC DNA]</scope>
</reference>
<dbReference type="InterPro" id="IPR013098">
    <property type="entry name" value="Ig_I-set"/>
</dbReference>
<dbReference type="Pfam" id="PF08205">
    <property type="entry name" value="C2-set_2"/>
    <property type="match status" value="1"/>
</dbReference>
<evidence type="ECO:0000256" key="3">
    <source>
        <dbReference type="ARBA" id="ARBA00022692"/>
    </source>
</evidence>
<keyword evidence="9" id="KW-0325">Glycoprotein</keyword>
<evidence type="ECO:0000313" key="14">
    <source>
        <dbReference type="Ensembl" id="ENSVURP00010030772.1"/>
    </source>
</evidence>
<keyword evidence="10" id="KW-0393">Immunoglobulin domain</keyword>
<dbReference type="STRING" id="29139.ENSVURP00010030772"/>
<keyword evidence="4" id="KW-0732">Signal</keyword>
<dbReference type="InterPro" id="IPR051275">
    <property type="entry name" value="Cell_adhesion_signaling"/>
</dbReference>
<dbReference type="PANTHER" id="PTHR11640">
    <property type="entry name" value="NEPHRIN"/>
    <property type="match status" value="1"/>
</dbReference>
<comment type="subcellular location">
    <subcellularLocation>
        <location evidence="1">Membrane</location>
        <topology evidence="1">Single-pass type I membrane protein</topology>
    </subcellularLocation>
</comment>
<keyword evidence="6 12" id="KW-1133">Transmembrane helix</keyword>
<evidence type="ECO:0000256" key="2">
    <source>
        <dbReference type="ARBA" id="ARBA00008637"/>
    </source>
</evidence>
<reference evidence="14" key="2">
    <citation type="submission" date="2025-08" db="UniProtKB">
        <authorList>
            <consortium name="Ensembl"/>
        </authorList>
    </citation>
    <scope>IDENTIFICATION</scope>
</reference>
<dbReference type="AlphaFoldDB" id="A0A4X2MAL9"/>
<evidence type="ECO:0000256" key="1">
    <source>
        <dbReference type="ARBA" id="ARBA00004479"/>
    </source>
</evidence>
<evidence type="ECO:0000256" key="11">
    <source>
        <dbReference type="SAM" id="MobiDB-lite"/>
    </source>
</evidence>
<dbReference type="Pfam" id="PF13927">
    <property type="entry name" value="Ig_3"/>
    <property type="match status" value="1"/>
</dbReference>
<dbReference type="InterPro" id="IPR007110">
    <property type="entry name" value="Ig-like_dom"/>
</dbReference>
<sequence length="680" mass="71301">MFFSTLVGHAPHFIQQPEDLEVVLGEEATLPCALSGYHGLVQWTKDGLALGGERDLPGWSRYWIAGDRASGHHDLHIGAAELGDEASYECQATQAALRSRPAQLQVLVPPQAPEVLGAPTVALVAGVPGNLTCRTRGGARPIPELLWFRDGVRLEGASYSQTLLASGILGTAESSLSITPSAQDDGASFICQARSPALPRGKDTEVTLSLQYPPVVTLSSEPQTVPEGGKVTFLCRATAHPPITGYRWAKGGSVLPGARGPLLEAKADASFLTEPVSCEVTNAVGSTNRSTALDVQFGPLLLSPPEPVAVDVGEDASFTCAWKGNPPPRVTWTRRGGTKILGSGPTLRLVSVGPGDAGNYECHAEPGPSGVGGGLGEATLTVHGPPAVTALHSPPAALGAPARLECLVLASPAPDAVVWSWGEGTLASGSRGRFLVETFPAPGATGSGGRGLVSVLHISGTREPDFARDFNCSARNRLGEAGARARLTRTDPLPLVRIVAGGAAAATALLLLLIAGGARCCWRRGRGQWRGNCSSRSGPCLSLPRSPTLFSFLRFRGTALYLIFIFFISPQDPTNGYYKVRGVSVSQDTGAALFSSPASPAFPASPSGFYDLAPHLAVFPPDLGGLYRHREGYLTTPYTRAFTNYVKSTPHGTPDPAPGRPPFSYTVLPVPGHQRLQTHV</sequence>
<evidence type="ECO:0000256" key="12">
    <source>
        <dbReference type="SAM" id="Phobius"/>
    </source>
</evidence>
<feature type="domain" description="Ig-like" evidence="13">
    <location>
        <begin position="385"/>
        <end position="488"/>
    </location>
</feature>
<comment type="similarity">
    <text evidence="2">Belongs to the immunoglobulin superfamily.</text>
</comment>
<dbReference type="GO" id="GO:0036057">
    <property type="term" value="C:slit diaphragm"/>
    <property type="evidence" value="ECO:0007669"/>
    <property type="project" value="Ensembl"/>
</dbReference>
<keyword evidence="8" id="KW-1015">Disulfide bond</keyword>
<dbReference type="PANTHER" id="PTHR11640:SF51">
    <property type="entry name" value="KIN OF IRRE-LIKE PROTEIN 2"/>
    <property type="match status" value="1"/>
</dbReference>
<evidence type="ECO:0000256" key="8">
    <source>
        <dbReference type="ARBA" id="ARBA00023157"/>
    </source>
</evidence>
<gene>
    <name evidence="14" type="primary">KIRREL2</name>
</gene>
<dbReference type="Pfam" id="PF07679">
    <property type="entry name" value="I-set"/>
    <property type="match status" value="1"/>
</dbReference>
<dbReference type="InterPro" id="IPR036179">
    <property type="entry name" value="Ig-like_dom_sf"/>
</dbReference>
<evidence type="ECO:0000256" key="6">
    <source>
        <dbReference type="ARBA" id="ARBA00022989"/>
    </source>
</evidence>
<dbReference type="PROSITE" id="PS50835">
    <property type="entry name" value="IG_LIKE"/>
    <property type="match status" value="5"/>
</dbReference>
<feature type="domain" description="Ig-like" evidence="13">
    <location>
        <begin position="299"/>
        <end position="381"/>
    </location>
</feature>
<feature type="domain" description="Ig-like" evidence="13">
    <location>
        <begin position="213"/>
        <end position="294"/>
    </location>
</feature>
<organism evidence="14 15">
    <name type="scientific">Vombatus ursinus</name>
    <name type="common">Common wombat</name>
    <dbReference type="NCBI Taxonomy" id="29139"/>
    <lineage>
        <taxon>Eukaryota</taxon>
        <taxon>Metazoa</taxon>
        <taxon>Chordata</taxon>
        <taxon>Craniata</taxon>
        <taxon>Vertebrata</taxon>
        <taxon>Euteleostomi</taxon>
        <taxon>Mammalia</taxon>
        <taxon>Metatheria</taxon>
        <taxon>Diprotodontia</taxon>
        <taxon>Vombatidae</taxon>
        <taxon>Vombatus</taxon>
    </lineage>
</organism>
<dbReference type="FunFam" id="2.60.40.10:FF:000077">
    <property type="entry name" value="Kirre like nephrin family adhesion molecule 3"/>
    <property type="match status" value="1"/>
</dbReference>
<evidence type="ECO:0000256" key="5">
    <source>
        <dbReference type="ARBA" id="ARBA00022737"/>
    </source>
</evidence>
<evidence type="ECO:0000259" key="13">
    <source>
        <dbReference type="PROSITE" id="PS50835"/>
    </source>
</evidence>
<proteinExistence type="inferred from homology"/>
<keyword evidence="3 12" id="KW-0812">Transmembrane</keyword>
<dbReference type="InterPro" id="IPR013162">
    <property type="entry name" value="CD80_C2-set"/>
</dbReference>
<reference evidence="14" key="3">
    <citation type="submission" date="2025-09" db="UniProtKB">
        <authorList>
            <consortium name="Ensembl"/>
        </authorList>
    </citation>
    <scope>IDENTIFICATION</scope>
</reference>
<evidence type="ECO:0000256" key="10">
    <source>
        <dbReference type="ARBA" id="ARBA00023319"/>
    </source>
</evidence>
<dbReference type="SMART" id="SM00408">
    <property type="entry name" value="IGc2"/>
    <property type="match status" value="3"/>
</dbReference>
<evidence type="ECO:0000313" key="15">
    <source>
        <dbReference type="Proteomes" id="UP000314987"/>
    </source>
</evidence>
<dbReference type="InterPro" id="IPR003599">
    <property type="entry name" value="Ig_sub"/>
</dbReference>
<dbReference type="GO" id="GO:0050839">
    <property type="term" value="F:cell adhesion molecule binding"/>
    <property type="evidence" value="ECO:0007669"/>
    <property type="project" value="TreeGrafter"/>
</dbReference>
<dbReference type="Gene3D" id="2.60.40.10">
    <property type="entry name" value="Immunoglobulins"/>
    <property type="match status" value="5"/>
</dbReference>
<dbReference type="SMART" id="SM00409">
    <property type="entry name" value="IG"/>
    <property type="match status" value="5"/>
</dbReference>
<dbReference type="Proteomes" id="UP000314987">
    <property type="component" value="Unassembled WGS sequence"/>
</dbReference>
<evidence type="ECO:0000256" key="4">
    <source>
        <dbReference type="ARBA" id="ARBA00022729"/>
    </source>
</evidence>
<dbReference type="GO" id="GO:0042802">
    <property type="term" value="F:identical protein binding"/>
    <property type="evidence" value="ECO:0007669"/>
    <property type="project" value="Ensembl"/>
</dbReference>
<feature type="transmembrane region" description="Helical" evidence="12">
    <location>
        <begin position="495"/>
        <end position="516"/>
    </location>
</feature>
<dbReference type="GO" id="GO:0098609">
    <property type="term" value="P:cell-cell adhesion"/>
    <property type="evidence" value="ECO:0007669"/>
    <property type="project" value="Ensembl"/>
</dbReference>
<dbReference type="Ensembl" id="ENSVURT00010035044.1">
    <property type="protein sequence ID" value="ENSVURP00010030772.1"/>
    <property type="gene ID" value="ENSVURG00010023541.1"/>
</dbReference>
<evidence type="ECO:0000256" key="7">
    <source>
        <dbReference type="ARBA" id="ARBA00023136"/>
    </source>
</evidence>
<evidence type="ECO:0000256" key="9">
    <source>
        <dbReference type="ARBA" id="ARBA00023180"/>
    </source>
</evidence>
<feature type="domain" description="Ig-like" evidence="13">
    <location>
        <begin position="11"/>
        <end position="105"/>
    </location>
</feature>
<keyword evidence="7 12" id="KW-0472">Membrane</keyword>
<keyword evidence="15" id="KW-1185">Reference proteome</keyword>
<protein>
    <submittedName>
        <fullName evidence="14">Kirre like nephrin family adhesion molecule 2</fullName>
    </submittedName>
</protein>
<dbReference type="GO" id="GO:0005886">
    <property type="term" value="C:plasma membrane"/>
    <property type="evidence" value="ECO:0007669"/>
    <property type="project" value="Ensembl"/>
</dbReference>
<dbReference type="InterPro" id="IPR003598">
    <property type="entry name" value="Ig_sub2"/>
</dbReference>
<name>A0A4X2MAL9_VOMUR</name>
<accession>A0A4X2MAL9</accession>
<dbReference type="OMA" id="TNFTCQA"/>
<dbReference type="SUPFAM" id="SSF48726">
    <property type="entry name" value="Immunoglobulin"/>
    <property type="match status" value="5"/>
</dbReference>
<feature type="region of interest" description="Disordered" evidence="11">
    <location>
        <begin position="647"/>
        <end position="680"/>
    </location>
</feature>
<dbReference type="InterPro" id="IPR013783">
    <property type="entry name" value="Ig-like_fold"/>
</dbReference>